<keyword evidence="1" id="KW-0812">Transmembrane</keyword>
<name>A0ABU2WHG7_9GAMM</name>
<feature type="transmembrane region" description="Helical" evidence="1">
    <location>
        <begin position="16"/>
        <end position="35"/>
    </location>
</feature>
<protein>
    <submittedName>
        <fullName evidence="2">Uncharacterized protein</fullName>
    </submittedName>
</protein>
<keyword evidence="1" id="KW-0472">Membrane</keyword>
<evidence type="ECO:0000256" key="1">
    <source>
        <dbReference type="SAM" id="Phobius"/>
    </source>
</evidence>
<keyword evidence="3" id="KW-1185">Reference proteome</keyword>
<keyword evidence="1" id="KW-1133">Transmembrane helix</keyword>
<accession>A0ABU2WHG7</accession>
<dbReference type="EMBL" id="JAVRIC010000009">
    <property type="protein sequence ID" value="MDT0497314.1"/>
    <property type="molecule type" value="Genomic_DNA"/>
</dbReference>
<organism evidence="2 3">
    <name type="scientific">Banduia mediterranea</name>
    <dbReference type="NCBI Taxonomy" id="3075609"/>
    <lineage>
        <taxon>Bacteria</taxon>
        <taxon>Pseudomonadati</taxon>
        <taxon>Pseudomonadota</taxon>
        <taxon>Gammaproteobacteria</taxon>
        <taxon>Nevskiales</taxon>
        <taxon>Algiphilaceae</taxon>
        <taxon>Banduia</taxon>
    </lineage>
</organism>
<evidence type="ECO:0000313" key="3">
    <source>
        <dbReference type="Proteomes" id="UP001254608"/>
    </source>
</evidence>
<reference evidence="2 3" key="1">
    <citation type="submission" date="2023-09" db="EMBL/GenBank/DDBJ databases">
        <authorList>
            <person name="Rey-Velasco X."/>
        </authorList>
    </citation>
    <scope>NUCLEOTIDE SEQUENCE [LARGE SCALE GENOMIC DNA]</scope>
    <source>
        <strain evidence="2 3">W345</strain>
    </source>
</reference>
<evidence type="ECO:0000313" key="2">
    <source>
        <dbReference type="EMBL" id="MDT0497314.1"/>
    </source>
</evidence>
<feature type="transmembrane region" description="Helical" evidence="1">
    <location>
        <begin position="47"/>
        <end position="65"/>
    </location>
</feature>
<comment type="caution">
    <text evidence="2">The sequence shown here is derived from an EMBL/GenBank/DDBJ whole genome shotgun (WGS) entry which is preliminary data.</text>
</comment>
<proteinExistence type="predicted"/>
<sequence length="89" mass="10521">MNKSKHWLDRPQSATLLVRILYLACAALLLVDLFYERHGHFEFEHWFGFFCGFGFLAYVFIVNAAKVLRRLIGRPETYYQSAPPERDHD</sequence>
<dbReference type="Proteomes" id="UP001254608">
    <property type="component" value="Unassembled WGS sequence"/>
</dbReference>
<gene>
    <name evidence="2" type="ORF">RM530_08040</name>
</gene>
<dbReference type="RefSeq" id="WP_311364708.1">
    <property type="nucleotide sequence ID" value="NZ_JAVRIC010000009.1"/>
</dbReference>